<feature type="region of interest" description="Disordered" evidence="5">
    <location>
        <begin position="1"/>
        <end position="24"/>
    </location>
</feature>
<dbReference type="InterPro" id="IPR046357">
    <property type="entry name" value="PPIase_dom_sf"/>
</dbReference>
<evidence type="ECO:0000256" key="4">
    <source>
        <dbReference type="PROSITE-ProRule" id="PRU00277"/>
    </source>
</evidence>
<dbReference type="EMBL" id="IACF01004307">
    <property type="protein sequence ID" value="LAB69901.1"/>
    <property type="molecule type" value="mRNA"/>
</dbReference>
<feature type="domain" description="PPIase FKBP-type" evidence="6">
    <location>
        <begin position="131"/>
        <end position="220"/>
    </location>
</feature>
<protein>
    <recommendedName>
        <fullName evidence="4">peptidylprolyl isomerase</fullName>
        <ecNumber evidence="4">5.2.1.8</ecNumber>
    </recommendedName>
</protein>
<evidence type="ECO:0000259" key="6">
    <source>
        <dbReference type="PROSITE" id="PS50059"/>
    </source>
</evidence>
<dbReference type="InterPro" id="IPR011990">
    <property type="entry name" value="TPR-like_helical_dom_sf"/>
</dbReference>
<dbReference type="InterPro" id="IPR042282">
    <property type="entry name" value="FKBP6/shu"/>
</dbReference>
<dbReference type="EC" id="5.2.1.8" evidence="4"/>
<dbReference type="Gene3D" id="1.25.40.10">
    <property type="entry name" value="Tetratricopeptide repeat domain"/>
    <property type="match status" value="1"/>
</dbReference>
<dbReference type="GO" id="GO:0007283">
    <property type="term" value="P:spermatogenesis"/>
    <property type="evidence" value="ECO:0007669"/>
    <property type="project" value="TreeGrafter"/>
</dbReference>
<dbReference type="GO" id="GO:0034587">
    <property type="term" value="P:piRNA processing"/>
    <property type="evidence" value="ECO:0007669"/>
    <property type="project" value="TreeGrafter"/>
</dbReference>
<dbReference type="Pfam" id="PF00254">
    <property type="entry name" value="FKBP_C"/>
    <property type="match status" value="1"/>
</dbReference>
<dbReference type="PANTHER" id="PTHR46674">
    <property type="entry name" value="INACTIVE PEPTIDYL-PROLYL CIS-TRANS ISOMERASE FKBP6"/>
    <property type="match status" value="1"/>
</dbReference>
<accession>A0A2P2I7B5</accession>
<dbReference type="PANTHER" id="PTHR46674:SF1">
    <property type="entry name" value="INACTIVE PEPTIDYL-PROLYL CIS-TRANS ISOMERASE FKBP6"/>
    <property type="match status" value="1"/>
</dbReference>
<dbReference type="SUPFAM" id="SSF48452">
    <property type="entry name" value="TPR-like"/>
    <property type="match status" value="1"/>
</dbReference>
<dbReference type="InterPro" id="IPR019734">
    <property type="entry name" value="TPR_rpt"/>
</dbReference>
<reference evidence="7" key="1">
    <citation type="journal article" date="2018" name="Biosci. Biotechnol. Biochem.">
        <title>Polysaccharide hydrolase of the hadal zone amphipods Hirondellea gigas.</title>
        <authorList>
            <person name="Kobayashi H."/>
            <person name="Nagahama T."/>
            <person name="Arai W."/>
            <person name="Sasagawa Y."/>
            <person name="Umeda M."/>
            <person name="Hayashi T."/>
            <person name="Nikaido I."/>
            <person name="Watanabe H."/>
            <person name="Oguri K."/>
            <person name="Kitazato H."/>
            <person name="Fujioka K."/>
            <person name="Kido Y."/>
            <person name="Takami H."/>
        </authorList>
    </citation>
    <scope>NUCLEOTIDE SEQUENCE</scope>
    <source>
        <tissue evidence="7">Whole body</tissue>
    </source>
</reference>
<dbReference type="SUPFAM" id="SSF54534">
    <property type="entry name" value="FKBP-like"/>
    <property type="match status" value="1"/>
</dbReference>
<comment type="similarity">
    <text evidence="1">Belongs to the FKBP6 family.</text>
</comment>
<dbReference type="PROSITE" id="PS50059">
    <property type="entry name" value="FKBP_PPIASE"/>
    <property type="match status" value="1"/>
</dbReference>
<evidence type="ECO:0000256" key="2">
    <source>
        <dbReference type="ARBA" id="ARBA00022737"/>
    </source>
</evidence>
<dbReference type="InterPro" id="IPR001179">
    <property type="entry name" value="PPIase_FKBP_dom"/>
</dbReference>
<dbReference type="Gene3D" id="3.10.50.40">
    <property type="match status" value="1"/>
</dbReference>
<keyword evidence="4" id="KW-0697">Rotamase</keyword>
<dbReference type="GO" id="GO:0005737">
    <property type="term" value="C:cytoplasm"/>
    <property type="evidence" value="ECO:0007669"/>
    <property type="project" value="TreeGrafter"/>
</dbReference>
<dbReference type="SMART" id="SM00028">
    <property type="entry name" value="TPR"/>
    <property type="match status" value="2"/>
</dbReference>
<evidence type="ECO:0000256" key="3">
    <source>
        <dbReference type="ARBA" id="ARBA00022803"/>
    </source>
</evidence>
<dbReference type="GO" id="GO:0003755">
    <property type="term" value="F:peptidyl-prolyl cis-trans isomerase activity"/>
    <property type="evidence" value="ECO:0007669"/>
    <property type="project" value="UniProtKB-KW"/>
</dbReference>
<evidence type="ECO:0000256" key="1">
    <source>
        <dbReference type="ARBA" id="ARBA00009648"/>
    </source>
</evidence>
<keyword evidence="4 7" id="KW-0413">Isomerase</keyword>
<evidence type="ECO:0000256" key="5">
    <source>
        <dbReference type="SAM" id="MobiDB-lite"/>
    </source>
</evidence>
<keyword evidence="2" id="KW-0677">Repeat</keyword>
<comment type="catalytic activity">
    <reaction evidence="4">
        <text>[protein]-peptidylproline (omega=180) = [protein]-peptidylproline (omega=0)</text>
        <dbReference type="Rhea" id="RHEA:16237"/>
        <dbReference type="Rhea" id="RHEA-COMP:10747"/>
        <dbReference type="Rhea" id="RHEA-COMP:10748"/>
        <dbReference type="ChEBI" id="CHEBI:83833"/>
        <dbReference type="ChEBI" id="CHEBI:83834"/>
        <dbReference type="EC" id="5.2.1.8"/>
    </reaction>
</comment>
<sequence length="607" mass="68010">MTSNRPPVNVPDVENGDEADLDDIQRPYARLKSSKFPVHESAEFEVLLDEREDSDYDAVKPDLAANFFYDDKLFTALSGGCNKNSNNSCDESDEELEPFERLARNMEDLTADGGVRKKIVKEGVGASLTAGTTVWFHYRCYLEYGDEPIDSTHLRGKTTKAKLGNGDVLQCLDIAVSSMRLKETARFLVQPNYAFGKQGCPPRIPGNATLFYDVSLESAVDCAAADEHEAQEWGWEKHNTASFDERYQAAQAYHRKGNSYYSSSNLKKARRCYQQGVWLMEHAALADEQEETSSFTLQAKLFSNMAKVSLEQQEPTRACTQCRMALELPFAIPIEIKAKILYRYGTAKALLNSFGDARKYFLQTQKLKPNCPAVAKHLQELTISERKYRAQERFMCKKMFAAGDASLAADAGSRSGVNASAAVTHVPDAMDTTVNRETAKVKVPKSNGLLNDDVKTKERRMTVDSGVVISEIDFVDEQEQVWKEIDGQENLMQVVETGLSECNINEVQSSTEDQEMWFNGKRNSISVKKNAELNKLPGNLKMEFIDIVLRELDKLVGPTSTRKEVLFPCNLSTDEVAFLSSTASDYGCYLDFVQQGSFRYPKVVKAK</sequence>
<organism evidence="7">
    <name type="scientific">Hirondellea gigas</name>
    <dbReference type="NCBI Taxonomy" id="1518452"/>
    <lineage>
        <taxon>Eukaryota</taxon>
        <taxon>Metazoa</taxon>
        <taxon>Ecdysozoa</taxon>
        <taxon>Arthropoda</taxon>
        <taxon>Crustacea</taxon>
        <taxon>Multicrustacea</taxon>
        <taxon>Malacostraca</taxon>
        <taxon>Eumalacostraca</taxon>
        <taxon>Peracarida</taxon>
        <taxon>Amphipoda</taxon>
        <taxon>Amphilochidea</taxon>
        <taxon>Lysianassida</taxon>
        <taxon>Lysianassidira</taxon>
        <taxon>Lysianassoidea</taxon>
        <taxon>Lysianassidae</taxon>
        <taxon>Hirondellea</taxon>
    </lineage>
</organism>
<evidence type="ECO:0000313" key="7">
    <source>
        <dbReference type="EMBL" id="LAB69901.1"/>
    </source>
</evidence>
<proteinExistence type="evidence at transcript level"/>
<dbReference type="AlphaFoldDB" id="A0A2P2I7B5"/>
<keyword evidence="3" id="KW-0802">TPR repeat</keyword>
<dbReference type="GO" id="GO:0051879">
    <property type="term" value="F:Hsp90 protein binding"/>
    <property type="evidence" value="ECO:0007669"/>
    <property type="project" value="TreeGrafter"/>
</dbReference>
<name>A0A2P2I7B5_9CRUS</name>